<keyword evidence="7 10" id="KW-0472">Membrane</keyword>
<dbReference type="GO" id="GO:0004984">
    <property type="term" value="F:olfactory receptor activity"/>
    <property type="evidence" value="ECO:0007669"/>
    <property type="project" value="InterPro"/>
</dbReference>
<dbReference type="GO" id="GO:0004930">
    <property type="term" value="F:G protein-coupled receptor activity"/>
    <property type="evidence" value="ECO:0007669"/>
    <property type="project" value="UniProtKB-KW"/>
</dbReference>
<dbReference type="FunCoup" id="A0A6P5IMZ7">
    <property type="interactions" value="430"/>
</dbReference>
<keyword evidence="12" id="KW-1185">Reference proteome</keyword>
<dbReference type="PANTHER" id="PTHR26450">
    <property type="entry name" value="OLFACTORY RECEPTOR 56B1-RELATED"/>
    <property type="match status" value="1"/>
</dbReference>
<dbReference type="PRINTS" id="PR00237">
    <property type="entry name" value="GPCRRHODOPSN"/>
</dbReference>
<keyword evidence="5 10" id="KW-0552">Olfaction</keyword>
<dbReference type="PROSITE" id="PS00237">
    <property type="entry name" value="G_PROTEIN_RECEP_F1_1"/>
    <property type="match status" value="1"/>
</dbReference>
<dbReference type="KEGG" id="pcw:110195137"/>
<dbReference type="FunFam" id="1.20.1070.10:FF:000006">
    <property type="entry name" value="Olfactory receptor"/>
    <property type="match status" value="1"/>
</dbReference>
<dbReference type="PROSITE" id="PS50262">
    <property type="entry name" value="G_PROTEIN_RECEP_F1_2"/>
    <property type="match status" value="1"/>
</dbReference>
<dbReference type="GO" id="GO:0005886">
    <property type="term" value="C:plasma membrane"/>
    <property type="evidence" value="ECO:0007669"/>
    <property type="project" value="UniProtKB-SubCell"/>
</dbReference>
<keyword evidence="10" id="KW-1003">Cell membrane</keyword>
<comment type="function">
    <text evidence="1">Odorant receptor.</text>
</comment>
<evidence type="ECO:0000256" key="6">
    <source>
        <dbReference type="ARBA" id="ARBA00022989"/>
    </source>
</evidence>
<evidence type="ECO:0000256" key="8">
    <source>
        <dbReference type="ARBA" id="ARBA00023224"/>
    </source>
</evidence>
<dbReference type="RefSeq" id="XP_020823430.1">
    <property type="nucleotide sequence ID" value="XM_020967771.1"/>
</dbReference>
<evidence type="ECO:0000256" key="3">
    <source>
        <dbReference type="ARBA" id="ARBA00022606"/>
    </source>
</evidence>
<dbReference type="InterPro" id="IPR050402">
    <property type="entry name" value="OR51/52/56-like"/>
</dbReference>
<evidence type="ECO:0000313" key="13">
    <source>
        <dbReference type="RefSeq" id="XP_020823430.1"/>
    </source>
</evidence>
<protein>
    <recommendedName>
        <fullName evidence="10">Olfactory receptor</fullName>
    </recommendedName>
</protein>
<dbReference type="Gene3D" id="1.20.1070.10">
    <property type="entry name" value="Rhodopsin 7-helix transmembrane proteins"/>
    <property type="match status" value="1"/>
</dbReference>
<dbReference type="PRINTS" id="PR00245">
    <property type="entry name" value="OLFACTORYR"/>
</dbReference>
<dbReference type="AlphaFoldDB" id="A0A6P5IMZ7"/>
<feature type="transmembrane region" description="Helical" evidence="10">
    <location>
        <begin position="204"/>
        <end position="230"/>
    </location>
</feature>
<sequence length="349" mass="38263">MLGSPSNHTLLNTATFILLGVPGLEETHLWLAVPLIAMYSVGLLGNIIIMTVIWTESGLHEPMYHFLCVLAAVDIVMSTSVTPKMLNIFWSGNGIIGFAACFTQMYIVHATTAIETGLLLVMAFDRYIAICKPLHYQTILTPQTVIGMGVAIISRAITAMTPITWMVVRLPYCASHVVPHSYCEHMAVAKLACADHMPSSLYSLIVSFIIVGTDVIFIATSYSLILKAVFSLPSRDARVKALSTCGSHVSVMVLYYLPGILSVSVALLGQHVVPLHTQVLLADFYLVIPPMLNPLIYGLKTKSIRERVWNAFSTSILGHICQNSAKEKKATQVCVMEHSESKWVAEPQM</sequence>
<evidence type="ECO:0000256" key="10">
    <source>
        <dbReference type="RuleBase" id="RU363047"/>
    </source>
</evidence>
<feature type="transmembrane region" description="Helical" evidence="10">
    <location>
        <begin position="95"/>
        <end position="124"/>
    </location>
</feature>
<feature type="transmembrane region" description="Helical" evidence="10">
    <location>
        <begin position="29"/>
        <end position="52"/>
    </location>
</feature>
<keyword evidence="3 10" id="KW-0716">Sensory transduction</keyword>
<comment type="subcellular location">
    <subcellularLocation>
        <location evidence="10">Cell membrane</location>
        <topology evidence="10">Multi-pass membrane protein</topology>
    </subcellularLocation>
    <subcellularLocation>
        <location evidence="2">Membrane</location>
        <topology evidence="2">Multi-pass membrane protein</topology>
    </subcellularLocation>
</comment>
<dbReference type="InterPro" id="IPR017452">
    <property type="entry name" value="GPCR_Rhodpsn_7TM"/>
</dbReference>
<comment type="similarity">
    <text evidence="9">Belongs to the G-protein coupled receptor 1 family.</text>
</comment>
<evidence type="ECO:0000256" key="5">
    <source>
        <dbReference type="ARBA" id="ARBA00022725"/>
    </source>
</evidence>
<dbReference type="Proteomes" id="UP000515140">
    <property type="component" value="Unplaced"/>
</dbReference>
<dbReference type="GeneID" id="110195137"/>
<evidence type="ECO:0000256" key="2">
    <source>
        <dbReference type="ARBA" id="ARBA00004141"/>
    </source>
</evidence>
<feature type="transmembrane region" description="Helical" evidence="10">
    <location>
        <begin position="64"/>
        <end position="83"/>
    </location>
</feature>
<feature type="transmembrane region" description="Helical" evidence="10">
    <location>
        <begin position="279"/>
        <end position="299"/>
    </location>
</feature>
<accession>A0A6P5IMZ7</accession>
<keyword evidence="9" id="KW-0675">Receptor</keyword>
<name>A0A6P5IMZ7_PHACI</name>
<organism evidence="12 13">
    <name type="scientific">Phascolarctos cinereus</name>
    <name type="common">Koala</name>
    <dbReference type="NCBI Taxonomy" id="38626"/>
    <lineage>
        <taxon>Eukaryota</taxon>
        <taxon>Metazoa</taxon>
        <taxon>Chordata</taxon>
        <taxon>Craniata</taxon>
        <taxon>Vertebrata</taxon>
        <taxon>Euteleostomi</taxon>
        <taxon>Mammalia</taxon>
        <taxon>Metatheria</taxon>
        <taxon>Diprotodontia</taxon>
        <taxon>Phascolarctidae</taxon>
        <taxon>Phascolarctos</taxon>
    </lineage>
</organism>
<gene>
    <name evidence="13" type="primary">LOC110195137</name>
</gene>
<dbReference type="InParanoid" id="A0A6P5IMZ7"/>
<feature type="domain" description="G-protein coupled receptors family 1 profile" evidence="11">
    <location>
        <begin position="45"/>
        <end position="297"/>
    </location>
</feature>
<dbReference type="InterPro" id="IPR000725">
    <property type="entry name" value="Olfact_rcpt"/>
</dbReference>
<evidence type="ECO:0000256" key="1">
    <source>
        <dbReference type="ARBA" id="ARBA00002936"/>
    </source>
</evidence>
<dbReference type="PANTHER" id="PTHR26450:SF177">
    <property type="entry name" value="OLFACTORY RECEPTOR 52I1-RELATED"/>
    <property type="match status" value="1"/>
</dbReference>
<evidence type="ECO:0000313" key="12">
    <source>
        <dbReference type="Proteomes" id="UP000515140"/>
    </source>
</evidence>
<evidence type="ECO:0000259" key="11">
    <source>
        <dbReference type="PROSITE" id="PS50262"/>
    </source>
</evidence>
<evidence type="ECO:0000256" key="7">
    <source>
        <dbReference type="ARBA" id="ARBA00023136"/>
    </source>
</evidence>
<evidence type="ECO:0000256" key="4">
    <source>
        <dbReference type="ARBA" id="ARBA00022692"/>
    </source>
</evidence>
<feature type="transmembrane region" description="Helical" evidence="10">
    <location>
        <begin position="251"/>
        <end position="273"/>
    </location>
</feature>
<keyword evidence="6 10" id="KW-1133">Transmembrane helix</keyword>
<dbReference type="InterPro" id="IPR000276">
    <property type="entry name" value="GPCR_Rhodpsn"/>
</dbReference>
<dbReference type="SUPFAM" id="SSF81321">
    <property type="entry name" value="Family A G protein-coupled receptor-like"/>
    <property type="match status" value="1"/>
</dbReference>
<keyword evidence="9" id="KW-0297">G-protein coupled receptor</keyword>
<keyword evidence="4 9" id="KW-0812">Transmembrane</keyword>
<keyword evidence="8 9" id="KW-0807">Transducer</keyword>
<feature type="transmembrane region" description="Helical" evidence="10">
    <location>
        <begin position="145"/>
        <end position="168"/>
    </location>
</feature>
<reference evidence="13" key="1">
    <citation type="submission" date="2025-08" db="UniProtKB">
        <authorList>
            <consortium name="RefSeq"/>
        </authorList>
    </citation>
    <scope>IDENTIFICATION</scope>
    <source>
        <tissue evidence="13">Spleen</tissue>
    </source>
</reference>
<dbReference type="Pfam" id="PF13853">
    <property type="entry name" value="7tm_4"/>
    <property type="match status" value="1"/>
</dbReference>
<proteinExistence type="inferred from homology"/>
<evidence type="ECO:0000256" key="9">
    <source>
        <dbReference type="RuleBase" id="RU000688"/>
    </source>
</evidence>